<proteinExistence type="predicted"/>
<keyword evidence="2" id="KW-0067">ATP-binding</keyword>
<dbReference type="PANTHER" id="PTHR32071:SF14">
    <property type="entry name" value="TRANSCRIPTIONAL REGULATORY PROTEIN RTCR"/>
    <property type="match status" value="1"/>
</dbReference>
<name>A0A1F6TW01_9PROT</name>
<dbReference type="InterPro" id="IPR001789">
    <property type="entry name" value="Sig_transdc_resp-reg_receiver"/>
</dbReference>
<reference evidence="9 10" key="1">
    <citation type="journal article" date="2016" name="Nat. Commun.">
        <title>Thousands of microbial genomes shed light on interconnected biogeochemical processes in an aquifer system.</title>
        <authorList>
            <person name="Anantharaman K."/>
            <person name="Brown C.T."/>
            <person name="Hug L.A."/>
            <person name="Sharon I."/>
            <person name="Castelle C.J."/>
            <person name="Probst A.J."/>
            <person name="Thomas B.C."/>
            <person name="Singh A."/>
            <person name="Wilkins M.J."/>
            <person name="Karaoz U."/>
            <person name="Brodie E.L."/>
            <person name="Williams K.H."/>
            <person name="Hubbard S.S."/>
            <person name="Banfield J.F."/>
        </authorList>
    </citation>
    <scope>NUCLEOTIDE SEQUENCE [LARGE SCALE GENOMIC DNA]</scope>
</reference>
<dbReference type="InterPro" id="IPR009057">
    <property type="entry name" value="Homeodomain-like_sf"/>
</dbReference>
<dbReference type="Proteomes" id="UP000178885">
    <property type="component" value="Unassembled WGS sequence"/>
</dbReference>
<sequence length="461" mass="51134">MKPKILLVDDDPFTRRLFEDLLRENPAELRIAASAAEARRAFRAADFNLVLLDQRLPDGNGLELFAEMRRERPRLVAILITGFADVRDAVRAVREGLFDYLTKPFENLEALEAVIGKALEMDAAYREIARLRESLEARADAPVIIGRSMPIERLLERARTVAPLDTTVQIEGESGTGKELVAKLIHTLSPRARGRMLEVNCGALSEQLLESALFGYEKGAFTGALKATPGYFEEAGGGTLFLDEIADMSAKLQASLLRVLQEHAFYRLGGTQKRESDFRLICATNKNLEAEVKAGRFRSDLYYRINVVVLRTPPLRERREDIAPLALYFLDHYNRRFGKDTGPFTPEAMRALEAAPWPGNVRELQHAVERAVALNAGGPIAPEDLASGTPPSEAVPAPEAAPPPAARPLSYESAREHFERAYFEQLLGVANGNVSEAARLAGISRQNFYLHMKRWGIVTGS</sequence>
<evidence type="ECO:0000256" key="1">
    <source>
        <dbReference type="ARBA" id="ARBA00022741"/>
    </source>
</evidence>
<dbReference type="Pfam" id="PF00072">
    <property type="entry name" value="Response_reg"/>
    <property type="match status" value="1"/>
</dbReference>
<dbReference type="InterPro" id="IPR011006">
    <property type="entry name" value="CheY-like_superfamily"/>
</dbReference>
<dbReference type="SMART" id="SM00448">
    <property type="entry name" value="REC"/>
    <property type="match status" value="1"/>
</dbReference>
<dbReference type="InterPro" id="IPR003593">
    <property type="entry name" value="AAA+_ATPase"/>
</dbReference>
<keyword evidence="1" id="KW-0547">Nucleotide-binding</keyword>
<gene>
    <name evidence="9" type="ORF">A2151_03800</name>
</gene>
<feature type="domain" description="Response regulatory" evidence="8">
    <location>
        <begin position="4"/>
        <end position="118"/>
    </location>
</feature>
<dbReference type="InterPro" id="IPR025944">
    <property type="entry name" value="Sigma_54_int_dom_CS"/>
</dbReference>
<dbReference type="GO" id="GO:0005524">
    <property type="term" value="F:ATP binding"/>
    <property type="evidence" value="ECO:0007669"/>
    <property type="project" value="UniProtKB-KW"/>
</dbReference>
<dbReference type="Pfam" id="PF25601">
    <property type="entry name" value="AAA_lid_14"/>
    <property type="match status" value="1"/>
</dbReference>
<dbReference type="Gene3D" id="1.10.8.60">
    <property type="match status" value="1"/>
</dbReference>
<dbReference type="Pfam" id="PF02954">
    <property type="entry name" value="HTH_8"/>
    <property type="match status" value="1"/>
</dbReference>
<dbReference type="FunFam" id="3.40.50.300:FF:000006">
    <property type="entry name" value="DNA-binding transcriptional regulator NtrC"/>
    <property type="match status" value="1"/>
</dbReference>
<dbReference type="GO" id="GO:0006355">
    <property type="term" value="P:regulation of DNA-templated transcription"/>
    <property type="evidence" value="ECO:0007669"/>
    <property type="project" value="InterPro"/>
</dbReference>
<keyword evidence="4" id="KW-0804">Transcription</keyword>
<comment type="caution">
    <text evidence="9">The sequence shown here is derived from an EMBL/GenBank/DDBJ whole genome shotgun (WGS) entry which is preliminary data.</text>
</comment>
<dbReference type="STRING" id="1817760.A2151_03800"/>
<evidence type="ECO:0000256" key="5">
    <source>
        <dbReference type="PROSITE-ProRule" id="PRU00169"/>
    </source>
</evidence>
<evidence type="ECO:0000256" key="3">
    <source>
        <dbReference type="ARBA" id="ARBA00023015"/>
    </source>
</evidence>
<evidence type="ECO:0000313" key="9">
    <source>
        <dbReference type="EMBL" id="OGI49232.1"/>
    </source>
</evidence>
<dbReference type="PANTHER" id="PTHR32071">
    <property type="entry name" value="TRANSCRIPTIONAL REGULATORY PROTEIN"/>
    <property type="match status" value="1"/>
</dbReference>
<keyword evidence="3" id="KW-0805">Transcription regulation</keyword>
<dbReference type="PROSITE" id="PS50045">
    <property type="entry name" value="SIGMA54_INTERACT_4"/>
    <property type="match status" value="1"/>
</dbReference>
<dbReference type="InterPro" id="IPR058031">
    <property type="entry name" value="AAA_lid_NorR"/>
</dbReference>
<evidence type="ECO:0000313" key="10">
    <source>
        <dbReference type="Proteomes" id="UP000178885"/>
    </source>
</evidence>
<dbReference type="InterPro" id="IPR002078">
    <property type="entry name" value="Sigma_54_int"/>
</dbReference>
<accession>A0A1F6TW01</accession>
<dbReference type="GO" id="GO:0000160">
    <property type="term" value="P:phosphorelay signal transduction system"/>
    <property type="evidence" value="ECO:0007669"/>
    <property type="project" value="InterPro"/>
</dbReference>
<evidence type="ECO:0000256" key="6">
    <source>
        <dbReference type="SAM" id="MobiDB-lite"/>
    </source>
</evidence>
<dbReference type="InterPro" id="IPR027417">
    <property type="entry name" value="P-loop_NTPase"/>
</dbReference>
<dbReference type="EMBL" id="MFSU01000002">
    <property type="protein sequence ID" value="OGI49232.1"/>
    <property type="molecule type" value="Genomic_DNA"/>
</dbReference>
<feature type="modified residue" description="4-aspartylphosphate" evidence="5">
    <location>
        <position position="53"/>
    </location>
</feature>
<dbReference type="PROSITE" id="PS50110">
    <property type="entry name" value="RESPONSE_REGULATORY"/>
    <property type="match status" value="1"/>
</dbReference>
<dbReference type="InterPro" id="IPR002197">
    <property type="entry name" value="HTH_Fis"/>
</dbReference>
<dbReference type="AlphaFoldDB" id="A0A1F6TW01"/>
<dbReference type="Gene3D" id="1.10.10.60">
    <property type="entry name" value="Homeodomain-like"/>
    <property type="match status" value="1"/>
</dbReference>
<dbReference type="CDD" id="cd00156">
    <property type="entry name" value="REC"/>
    <property type="match status" value="1"/>
</dbReference>
<evidence type="ECO:0000259" key="7">
    <source>
        <dbReference type="PROSITE" id="PS50045"/>
    </source>
</evidence>
<keyword evidence="5" id="KW-0597">Phosphoprotein</keyword>
<dbReference type="CDD" id="cd00009">
    <property type="entry name" value="AAA"/>
    <property type="match status" value="1"/>
</dbReference>
<dbReference type="Gene3D" id="3.40.50.2300">
    <property type="match status" value="1"/>
</dbReference>
<feature type="domain" description="Sigma-54 factor interaction" evidence="7">
    <location>
        <begin position="144"/>
        <end position="373"/>
    </location>
</feature>
<dbReference type="Gene3D" id="3.40.50.300">
    <property type="entry name" value="P-loop containing nucleotide triphosphate hydrolases"/>
    <property type="match status" value="1"/>
</dbReference>
<evidence type="ECO:0000259" key="8">
    <source>
        <dbReference type="PROSITE" id="PS50110"/>
    </source>
</evidence>
<dbReference type="Pfam" id="PF00158">
    <property type="entry name" value="Sigma54_activat"/>
    <property type="match status" value="1"/>
</dbReference>
<dbReference type="GO" id="GO:0043565">
    <property type="term" value="F:sequence-specific DNA binding"/>
    <property type="evidence" value="ECO:0007669"/>
    <property type="project" value="InterPro"/>
</dbReference>
<dbReference type="SUPFAM" id="SSF46689">
    <property type="entry name" value="Homeodomain-like"/>
    <property type="match status" value="1"/>
</dbReference>
<evidence type="ECO:0000256" key="4">
    <source>
        <dbReference type="ARBA" id="ARBA00023163"/>
    </source>
</evidence>
<feature type="region of interest" description="Disordered" evidence="6">
    <location>
        <begin position="380"/>
        <end position="409"/>
    </location>
</feature>
<evidence type="ECO:0000256" key="2">
    <source>
        <dbReference type="ARBA" id="ARBA00022840"/>
    </source>
</evidence>
<dbReference type="SUPFAM" id="SSF52172">
    <property type="entry name" value="CheY-like"/>
    <property type="match status" value="1"/>
</dbReference>
<protein>
    <submittedName>
        <fullName evidence="9">Fis family transcriptional regulator</fullName>
    </submittedName>
</protein>
<dbReference type="SMART" id="SM00382">
    <property type="entry name" value="AAA"/>
    <property type="match status" value="1"/>
</dbReference>
<dbReference type="PROSITE" id="PS00688">
    <property type="entry name" value="SIGMA54_INTERACT_3"/>
    <property type="match status" value="1"/>
</dbReference>
<dbReference type="SUPFAM" id="SSF52540">
    <property type="entry name" value="P-loop containing nucleoside triphosphate hydrolases"/>
    <property type="match status" value="1"/>
</dbReference>
<organism evidence="9 10">
    <name type="scientific">Candidatus Muproteobacteria bacterium RBG_16_65_34</name>
    <dbReference type="NCBI Taxonomy" id="1817760"/>
    <lineage>
        <taxon>Bacteria</taxon>
        <taxon>Pseudomonadati</taxon>
        <taxon>Pseudomonadota</taxon>
        <taxon>Candidatus Muproteobacteria</taxon>
    </lineage>
</organism>